<feature type="non-terminal residue" evidence="3">
    <location>
        <position position="1"/>
    </location>
</feature>
<organism evidence="3 4">
    <name type="scientific">Batillaria attramentaria</name>
    <dbReference type="NCBI Taxonomy" id="370345"/>
    <lineage>
        <taxon>Eukaryota</taxon>
        <taxon>Metazoa</taxon>
        <taxon>Spiralia</taxon>
        <taxon>Lophotrochozoa</taxon>
        <taxon>Mollusca</taxon>
        <taxon>Gastropoda</taxon>
        <taxon>Caenogastropoda</taxon>
        <taxon>Sorbeoconcha</taxon>
        <taxon>Cerithioidea</taxon>
        <taxon>Batillariidae</taxon>
        <taxon>Batillaria</taxon>
    </lineage>
</organism>
<evidence type="ECO:0000256" key="2">
    <source>
        <dbReference type="SAM" id="MobiDB-lite"/>
    </source>
</evidence>
<feature type="region of interest" description="Disordered" evidence="2">
    <location>
        <begin position="219"/>
        <end position="268"/>
    </location>
</feature>
<evidence type="ECO:0000256" key="1">
    <source>
        <dbReference type="SAM" id="Coils"/>
    </source>
</evidence>
<dbReference type="Proteomes" id="UP001519460">
    <property type="component" value="Unassembled WGS sequence"/>
</dbReference>
<keyword evidence="4" id="KW-1185">Reference proteome</keyword>
<dbReference type="PANTHER" id="PTHR11505">
    <property type="entry name" value="L1 TRANSPOSABLE ELEMENT-RELATED"/>
    <property type="match status" value="1"/>
</dbReference>
<keyword evidence="1" id="KW-0175">Coiled coil</keyword>
<accession>A0ABD0J9Q9</accession>
<evidence type="ECO:0000313" key="4">
    <source>
        <dbReference type="Proteomes" id="UP001519460"/>
    </source>
</evidence>
<dbReference type="InterPro" id="IPR004244">
    <property type="entry name" value="Transposase_22"/>
</dbReference>
<proteinExistence type="predicted"/>
<name>A0ABD0J9Q9_9CAEN</name>
<protein>
    <submittedName>
        <fullName evidence="3">Uncharacterized protein</fullName>
    </submittedName>
</protein>
<dbReference type="AlphaFoldDB" id="A0ABD0J9Q9"/>
<dbReference type="EMBL" id="JACVVK020000548">
    <property type="protein sequence ID" value="KAK7466730.1"/>
    <property type="molecule type" value="Genomic_DNA"/>
</dbReference>
<evidence type="ECO:0000313" key="3">
    <source>
        <dbReference type="EMBL" id="KAK7466730.1"/>
    </source>
</evidence>
<comment type="caution">
    <text evidence="3">The sequence shown here is derived from an EMBL/GenBank/DDBJ whole genome shotgun (WGS) entry which is preliminary data.</text>
</comment>
<gene>
    <name evidence="3" type="ORF">BaRGS_00037172</name>
</gene>
<sequence>HLEKKLCEMSVQLNKACTTVDELKGEIFELKQDNSVLRTELDKYKQKLQKAEETVAEAKTQALIAKRRANDLGQYGRRNNIRVIGIPETERETTADCEKKVLSVLRVKLGLKDLMDSDIEACHRAGQQGQPGAQTEDPPRPRPMVVRFVNRKAAEAILYHRRKLKNTSYLITEDLTPANFSLLSYSWDHPEVEDAWSKRGNIIVKMKDSKIRRIVKTSDLPGLPLGTSTPVYPSRRGRRDRRGGPSRRSDNNLDKDMSDVEETLAKHV</sequence>
<feature type="compositionally biased region" description="Basic residues" evidence="2">
    <location>
        <begin position="235"/>
        <end position="245"/>
    </location>
</feature>
<feature type="compositionally biased region" description="Basic and acidic residues" evidence="2">
    <location>
        <begin position="247"/>
        <end position="268"/>
    </location>
</feature>
<dbReference type="Gene3D" id="3.30.70.1820">
    <property type="entry name" value="L1 transposable element, RRM domain"/>
    <property type="match status" value="1"/>
</dbReference>
<reference evidence="3 4" key="1">
    <citation type="journal article" date="2023" name="Sci. Data">
        <title>Genome assembly of the Korean intertidal mud-creeper Batillaria attramentaria.</title>
        <authorList>
            <person name="Patra A.K."/>
            <person name="Ho P.T."/>
            <person name="Jun S."/>
            <person name="Lee S.J."/>
            <person name="Kim Y."/>
            <person name="Won Y.J."/>
        </authorList>
    </citation>
    <scope>NUCLEOTIDE SEQUENCE [LARGE SCALE GENOMIC DNA]</scope>
    <source>
        <strain evidence="3">Wonlab-2016</strain>
    </source>
</reference>
<feature type="coiled-coil region" evidence="1">
    <location>
        <begin position="20"/>
        <end position="68"/>
    </location>
</feature>